<organism evidence="3">
    <name type="scientific">hydrothermal vent metagenome</name>
    <dbReference type="NCBI Taxonomy" id="652676"/>
    <lineage>
        <taxon>unclassified sequences</taxon>
        <taxon>metagenomes</taxon>
        <taxon>ecological metagenomes</taxon>
    </lineage>
</organism>
<sequence>MKMELSEIEMSENESIQQCVSTRPSRNAKNKAKKMNCSELGNKIKELIDTEKRGRCGPKGLIQRFRDYRGDDLTHGPQYTGQQSALRSYLDEFSDKGCGPPPPGAFEWVEKALPSPRTEEGAPGDVAKSVAVGAGVATIAYGVYRVLRFLPSLFPALWPTIPGNLAIP</sequence>
<dbReference type="InterPro" id="IPR028898">
    <property type="entry name" value="Tox-WTIP_dom"/>
</dbReference>
<dbReference type="AlphaFoldDB" id="A0A3B0YS74"/>
<feature type="domain" description="Tox-WTIP" evidence="2">
    <location>
        <begin position="124"/>
        <end position="168"/>
    </location>
</feature>
<accession>A0A3B0YS74</accession>
<dbReference type="EMBL" id="UOFJ01000589">
    <property type="protein sequence ID" value="VAW71316.1"/>
    <property type="molecule type" value="Genomic_DNA"/>
</dbReference>
<protein>
    <recommendedName>
        <fullName evidence="2">Tox-WTIP domain-containing protein</fullName>
    </recommendedName>
</protein>
<evidence type="ECO:0000256" key="1">
    <source>
        <dbReference type="SAM" id="MobiDB-lite"/>
    </source>
</evidence>
<feature type="compositionally biased region" description="Polar residues" evidence="1">
    <location>
        <begin position="13"/>
        <end position="25"/>
    </location>
</feature>
<evidence type="ECO:0000259" key="2">
    <source>
        <dbReference type="Pfam" id="PF15654"/>
    </source>
</evidence>
<dbReference type="Pfam" id="PF15654">
    <property type="entry name" value="Tox-WTIP"/>
    <property type="match status" value="1"/>
</dbReference>
<feature type="compositionally biased region" description="Acidic residues" evidence="1">
    <location>
        <begin position="1"/>
        <end position="12"/>
    </location>
</feature>
<name>A0A3B0YS74_9ZZZZ</name>
<reference evidence="3" key="1">
    <citation type="submission" date="2018-06" db="EMBL/GenBank/DDBJ databases">
        <authorList>
            <person name="Zhirakovskaya E."/>
        </authorList>
    </citation>
    <scope>NUCLEOTIDE SEQUENCE</scope>
</reference>
<proteinExistence type="predicted"/>
<feature type="region of interest" description="Disordered" evidence="1">
    <location>
        <begin position="1"/>
        <end position="34"/>
    </location>
</feature>
<gene>
    <name evidence="3" type="ORF">MNBD_GAMMA10-389</name>
</gene>
<evidence type="ECO:0000313" key="3">
    <source>
        <dbReference type="EMBL" id="VAW71316.1"/>
    </source>
</evidence>